<organism evidence="2 3">
    <name type="scientific">Macrophomina phaseolina</name>
    <dbReference type="NCBI Taxonomy" id="35725"/>
    <lineage>
        <taxon>Eukaryota</taxon>
        <taxon>Fungi</taxon>
        <taxon>Dikarya</taxon>
        <taxon>Ascomycota</taxon>
        <taxon>Pezizomycotina</taxon>
        <taxon>Dothideomycetes</taxon>
        <taxon>Dothideomycetes incertae sedis</taxon>
        <taxon>Botryosphaeriales</taxon>
        <taxon>Botryosphaeriaceae</taxon>
        <taxon>Macrophomina</taxon>
    </lineage>
</organism>
<proteinExistence type="predicted"/>
<reference evidence="2 3" key="1">
    <citation type="journal article" date="2021" name="Nat. Commun.">
        <title>Genetic determinants of endophytism in the Arabidopsis root mycobiome.</title>
        <authorList>
            <person name="Mesny F."/>
            <person name="Miyauchi S."/>
            <person name="Thiergart T."/>
            <person name="Pickel B."/>
            <person name="Atanasova L."/>
            <person name="Karlsson M."/>
            <person name="Huettel B."/>
            <person name="Barry K.W."/>
            <person name="Haridas S."/>
            <person name="Chen C."/>
            <person name="Bauer D."/>
            <person name="Andreopoulos W."/>
            <person name="Pangilinan J."/>
            <person name="LaButti K."/>
            <person name="Riley R."/>
            <person name="Lipzen A."/>
            <person name="Clum A."/>
            <person name="Drula E."/>
            <person name="Henrissat B."/>
            <person name="Kohler A."/>
            <person name="Grigoriev I.V."/>
            <person name="Martin F.M."/>
            <person name="Hacquard S."/>
        </authorList>
    </citation>
    <scope>NUCLEOTIDE SEQUENCE [LARGE SCALE GENOMIC DNA]</scope>
    <source>
        <strain evidence="2 3">MPI-SDFR-AT-0080</strain>
    </source>
</reference>
<dbReference type="EMBL" id="JAGTJR010000003">
    <property type="protein sequence ID" value="KAH7062184.1"/>
    <property type="molecule type" value="Genomic_DNA"/>
</dbReference>
<sequence>MLRLQLQRNRRGAGKHAIPLQISFNTRQSLHLLSSYGLRVSRNRIRNLTRVGHARLHPALSAHSPHLNPPQPHETILSENALILHHAQIHPLHLLFGLIPKRVIHGHHLHLLLGLPDRGDVHARQRSVHPRQVERFAQAFLAHAAVRQHGRAGTVRPKDAQASGQRENTPLHSQPLIKPLLDLREGGVAHQHHGVLEVFEAWVEGVDVGVVDDTEEGPYGGMGRNGHAVAAAGGGFGGHKNVVAVETVVPAGAPAITGGNTLARDYCQARMRGFRVGVAGFESRIAAGIEVGNEKPLVRWRSVVSCW</sequence>
<evidence type="ECO:0000313" key="2">
    <source>
        <dbReference type="EMBL" id="KAH7062184.1"/>
    </source>
</evidence>
<name>A0ABQ8GPR9_9PEZI</name>
<accession>A0ABQ8GPR9</accession>
<dbReference type="Proteomes" id="UP000774617">
    <property type="component" value="Unassembled WGS sequence"/>
</dbReference>
<gene>
    <name evidence="2" type="ORF">B0J12DRAFT_228630</name>
</gene>
<evidence type="ECO:0000256" key="1">
    <source>
        <dbReference type="SAM" id="MobiDB-lite"/>
    </source>
</evidence>
<evidence type="ECO:0000313" key="3">
    <source>
        <dbReference type="Proteomes" id="UP000774617"/>
    </source>
</evidence>
<comment type="caution">
    <text evidence="2">The sequence shown here is derived from an EMBL/GenBank/DDBJ whole genome shotgun (WGS) entry which is preliminary data.</text>
</comment>
<feature type="compositionally biased region" description="Polar residues" evidence="1">
    <location>
        <begin position="162"/>
        <end position="172"/>
    </location>
</feature>
<keyword evidence="3" id="KW-1185">Reference proteome</keyword>
<feature type="region of interest" description="Disordered" evidence="1">
    <location>
        <begin position="148"/>
        <end position="172"/>
    </location>
</feature>
<protein>
    <submittedName>
        <fullName evidence="2">Uncharacterized protein</fullName>
    </submittedName>
</protein>